<protein>
    <submittedName>
        <fullName evidence="2">Type I restriction enzyme, R subunit</fullName>
    </submittedName>
</protein>
<dbReference type="InterPro" id="IPR007409">
    <property type="entry name" value="Restrct_endonuc_type1_HsdR_N"/>
</dbReference>
<dbReference type="Proteomes" id="UP000198512">
    <property type="component" value="Unassembled WGS sequence"/>
</dbReference>
<gene>
    <name evidence="2" type="ORF">SAMN05216600_111115</name>
</gene>
<dbReference type="EMBL" id="FOFP01000011">
    <property type="protein sequence ID" value="SEQ89729.1"/>
    <property type="molecule type" value="Genomic_DNA"/>
</dbReference>
<dbReference type="PROSITE" id="PS51192">
    <property type="entry name" value="HELICASE_ATP_BIND_1"/>
    <property type="match status" value="1"/>
</dbReference>
<reference evidence="2 3" key="1">
    <citation type="submission" date="2016-10" db="EMBL/GenBank/DDBJ databases">
        <authorList>
            <person name="Varghese N."/>
            <person name="Submissions S."/>
        </authorList>
    </citation>
    <scope>NUCLEOTIDE SEQUENCE [LARGE SCALE GENOMIC DNA]</scope>
    <source>
        <strain evidence="2 3">CIP 109853</strain>
    </source>
</reference>
<accession>A0ABY1BHR6</accession>
<dbReference type="SMART" id="SM00487">
    <property type="entry name" value="DEXDc"/>
    <property type="match status" value="1"/>
</dbReference>
<name>A0ABY1BHR6_9PSED</name>
<dbReference type="InterPro" id="IPR014001">
    <property type="entry name" value="Helicase_ATP-bd"/>
</dbReference>
<proteinExistence type="predicted"/>
<feature type="domain" description="Helicase ATP-binding" evidence="1">
    <location>
        <begin position="309"/>
        <end position="510"/>
    </location>
</feature>
<evidence type="ECO:0000313" key="3">
    <source>
        <dbReference type="Proteomes" id="UP000198512"/>
    </source>
</evidence>
<dbReference type="PANTHER" id="PTHR42927:SF1">
    <property type="entry name" value="HELICASE SUPERFAMILY 1 AND 2 DOMAIN-CONTAINING PROTEIN"/>
    <property type="match status" value="1"/>
</dbReference>
<dbReference type="PANTHER" id="PTHR42927">
    <property type="entry name" value="HELICASE SUPERFAMILY 1 AND 2 DOMAIN-CONTAINING PROTEIN"/>
    <property type="match status" value="1"/>
</dbReference>
<dbReference type="Pfam" id="PF22679">
    <property type="entry name" value="T1R_D3-like"/>
    <property type="match status" value="1"/>
</dbReference>
<dbReference type="Gene3D" id="3.90.1570.50">
    <property type="match status" value="1"/>
</dbReference>
<organism evidence="2 3">
    <name type="scientific">Pseudomonas cuatrocienegasensis</name>
    <dbReference type="NCBI Taxonomy" id="543360"/>
    <lineage>
        <taxon>Bacteria</taxon>
        <taxon>Pseudomonadati</taxon>
        <taxon>Pseudomonadota</taxon>
        <taxon>Gammaproteobacteria</taxon>
        <taxon>Pseudomonadales</taxon>
        <taxon>Pseudomonadaceae</taxon>
        <taxon>Pseudomonas</taxon>
    </lineage>
</organism>
<dbReference type="SUPFAM" id="SSF52540">
    <property type="entry name" value="P-loop containing nucleoside triphosphate hydrolases"/>
    <property type="match status" value="2"/>
</dbReference>
<dbReference type="Pfam" id="PF18766">
    <property type="entry name" value="SWI2_SNF2"/>
    <property type="match status" value="1"/>
</dbReference>
<dbReference type="InterPro" id="IPR027417">
    <property type="entry name" value="P-loop_NTPase"/>
</dbReference>
<evidence type="ECO:0000259" key="1">
    <source>
        <dbReference type="PROSITE" id="PS51192"/>
    </source>
</evidence>
<dbReference type="InterPro" id="IPR040980">
    <property type="entry name" value="SWI2_SNF2"/>
</dbReference>
<evidence type="ECO:0000313" key="2">
    <source>
        <dbReference type="EMBL" id="SEQ89729.1"/>
    </source>
</evidence>
<dbReference type="RefSeq" id="WP_069519377.1">
    <property type="nucleotide sequence ID" value="NZ_FOFP01000011.1"/>
</dbReference>
<dbReference type="Gene3D" id="3.40.50.300">
    <property type="entry name" value="P-loop containing nucleotide triphosphate hydrolases"/>
    <property type="match status" value="2"/>
</dbReference>
<keyword evidence="3" id="KW-1185">Reference proteome</keyword>
<dbReference type="Pfam" id="PF04313">
    <property type="entry name" value="HSDR_N"/>
    <property type="match status" value="1"/>
</dbReference>
<comment type="caution">
    <text evidence="2">The sequence shown here is derived from an EMBL/GenBank/DDBJ whole genome shotgun (WGS) entry which is preliminary data.</text>
</comment>
<dbReference type="InterPro" id="IPR055180">
    <property type="entry name" value="HsdR_RecA-like_helicase_dom_2"/>
</dbReference>
<sequence length="1144" mass="128367">MAKTDTSERWFEARVVRGLTGVPQPEYSHELAPTDFASTHNGYVQGKPTDYNRDVALDVTQLLAFLQATQPKAVDTLELAADGIKRTQFLHRLQGEITKRGVVDVLRKGVSHGPVHVDLYKLLPTPGNAAAADAFGKNIFSVTRQVRYSNDSGNELDLAIFINGLPVLTFELKNSLTKQTLADAVVQYQTTRNPQELLFQLGRCIAHIAVDDAEAAFCTELKGKASWFLPFNQGWNSGAGNPPNPDGLKTDYLWKQVLTRESLANIIESYAQVVEEEAADASGKKRKKRKQIFPRFHQLRTVRALLRRAHTDGVGQRYLIQHSAGSGKSNTIAWLAHQLVELRRKNDPMTAQFDSIIVITDRRALDTQIARTIKGYDHVAAIFGHSDNAQELREYLRRGKKIIVTTVQKFPFILDELSDFSGKSFALLIDEAHSSQGGKTTARMHEALGGKVAEEEFEEDNTQDAVNTEIEKRIASRKLLANASYFAFTATPKNKTLELFGEKTLVGDKVEFRSPEELTYTTKQAIQEKFILDVVENYTSYDSFYQVAKTVEGDPEFDKAKALKKIRHYVESHDKAIRCKAEIMIDHFIDQVAGKHKIGGKARAMIVCNGIARAIDYYREVSDYLTQIKSPYKAIVAYSGDFEIGGKKKTEADLNGFPSKDIPVNLKQDPYRFLIVANKFVTGFDEPLLHTMYVDKPLAGVLAVQTLSRLNRAHPQKHDTFVLDFADNAEAVKTAFQDYYRATIQTGETDANKLHDLKAELDGQQVYSWQQVEDLVALYLGGADRDKLDPILDACVEEYQENLDEDGQVKFKGKAKAFVRSYGFLAAILSYGHPSWEKLSIFLNFLIPKLPAPKEEDLSKGVLESVDMDSYRVEAQAALKMAMDDTDASFDPVPPSGGGGNGEPEIDRLSNIIKAFNDLFGNIEWKDEDKIRKVIAEEIPARVAKDKAYRNAQVNSDKQNARLEHNKALNRVVLELLSDHTELFKQFSDNPSFKRWLTDMVFDVTYQSQNADGARSGGQLRARALKVIQERFGVADIWSRAVDTLFERLESSCENLSLSDLVVIEKFSGLSVSNILFPVLNVLSANDVGIFRREFLNLDSSTSRLPMDFDEVRRMASSHQGEGDWAERLSIQWALRDARGNMHG</sequence>